<evidence type="ECO:0000313" key="3">
    <source>
        <dbReference type="Proteomes" id="UP000177232"/>
    </source>
</evidence>
<reference evidence="2 3" key="1">
    <citation type="journal article" date="2016" name="Nat. Commun.">
        <title>Thousands of microbial genomes shed light on interconnected biogeochemical processes in an aquifer system.</title>
        <authorList>
            <person name="Anantharaman K."/>
            <person name="Brown C.T."/>
            <person name="Hug L.A."/>
            <person name="Sharon I."/>
            <person name="Castelle C.J."/>
            <person name="Probst A.J."/>
            <person name="Thomas B.C."/>
            <person name="Singh A."/>
            <person name="Wilkins M.J."/>
            <person name="Karaoz U."/>
            <person name="Brodie E.L."/>
            <person name="Williams K.H."/>
            <person name="Hubbard S.S."/>
            <person name="Banfield J.F."/>
        </authorList>
    </citation>
    <scope>NUCLEOTIDE SEQUENCE [LARGE SCALE GENOMIC DNA]</scope>
</reference>
<dbReference type="InterPro" id="IPR045584">
    <property type="entry name" value="Pilin-like"/>
</dbReference>
<dbReference type="InterPro" id="IPR012902">
    <property type="entry name" value="N_methyl_site"/>
</dbReference>
<dbReference type="NCBIfam" id="TIGR02532">
    <property type="entry name" value="IV_pilin_GFxxxE"/>
    <property type="match status" value="1"/>
</dbReference>
<keyword evidence="1" id="KW-1133">Transmembrane helix</keyword>
<dbReference type="EMBL" id="MFLJ01000029">
    <property type="protein sequence ID" value="OGG64261.1"/>
    <property type="molecule type" value="Genomic_DNA"/>
</dbReference>
<evidence type="ECO:0000256" key="1">
    <source>
        <dbReference type="SAM" id="Phobius"/>
    </source>
</evidence>
<name>A0A1F6DS61_9BACT</name>
<comment type="caution">
    <text evidence="2">The sequence shown here is derived from an EMBL/GenBank/DDBJ whole genome shotgun (WGS) entry which is preliminary data.</text>
</comment>
<dbReference type="SUPFAM" id="SSF54523">
    <property type="entry name" value="Pili subunits"/>
    <property type="match status" value="1"/>
</dbReference>
<evidence type="ECO:0008006" key="4">
    <source>
        <dbReference type="Google" id="ProtNLM"/>
    </source>
</evidence>
<accession>A0A1F6DS61</accession>
<proteinExistence type="predicted"/>
<dbReference type="STRING" id="1798496.A3C94_00375"/>
<feature type="transmembrane region" description="Helical" evidence="1">
    <location>
        <begin position="12"/>
        <end position="33"/>
    </location>
</feature>
<dbReference type="Pfam" id="PF07963">
    <property type="entry name" value="N_methyl"/>
    <property type="match status" value="1"/>
</dbReference>
<dbReference type="AlphaFoldDB" id="A0A1F6DS61"/>
<dbReference type="Proteomes" id="UP000177232">
    <property type="component" value="Unassembled WGS sequence"/>
</dbReference>
<keyword evidence="1" id="KW-0812">Transmembrane</keyword>
<dbReference type="Gene3D" id="3.30.700.10">
    <property type="entry name" value="Glycoprotein, Type 4 Pilin"/>
    <property type="match status" value="1"/>
</dbReference>
<keyword evidence="1" id="KW-0472">Membrane</keyword>
<evidence type="ECO:0000313" key="2">
    <source>
        <dbReference type="EMBL" id="OGG64261.1"/>
    </source>
</evidence>
<organism evidence="2 3">
    <name type="scientific">Candidatus Kaiserbacteria bacterium RIFCSPHIGHO2_02_FULL_55_17</name>
    <dbReference type="NCBI Taxonomy" id="1798496"/>
    <lineage>
        <taxon>Bacteria</taxon>
        <taxon>Candidatus Kaiseribacteriota</taxon>
    </lineage>
</organism>
<protein>
    <recommendedName>
        <fullName evidence="4">Prepilin-type N-terminal cleavage/methylation domain-containing protein</fullName>
    </recommendedName>
</protein>
<sequence length="210" mass="21897">MPAVSPSNLSKGFTLIELLVVLAIIAAVTAIALSSQSNFNKTLILANTAYDIALTLRSVEHFGTGSRALPGIANAGYGLHFQSGSPDSFILFADTSPPPAGSCTRPDCKPGDRLYDSTDALVQTYTLGNNITIGDFCTFSDRPRCVSTGELSALDIVFVRPNSDAFIRANGSSYTEYTGACLALVASQGESRFVSVAASGEIIAKAASCP</sequence>
<dbReference type="PROSITE" id="PS00409">
    <property type="entry name" value="PROKAR_NTER_METHYL"/>
    <property type="match status" value="1"/>
</dbReference>
<gene>
    <name evidence="2" type="ORF">A3C94_00375</name>
</gene>